<feature type="active site" description="Charge relay system" evidence="5">
    <location>
        <position position="73"/>
    </location>
</feature>
<evidence type="ECO:0000256" key="6">
    <source>
        <dbReference type="SAM" id="SignalP"/>
    </source>
</evidence>
<dbReference type="PROSITE" id="PS51892">
    <property type="entry name" value="SUBTILASE"/>
    <property type="match status" value="1"/>
</dbReference>
<keyword evidence="6" id="KW-0732">Signal</keyword>
<dbReference type="InterPro" id="IPR000209">
    <property type="entry name" value="Peptidase_S8/S53_dom"/>
</dbReference>
<reference evidence="9" key="1">
    <citation type="journal article" date="2019" name="Int. J. Syst. Evol. Microbiol.">
        <title>The Global Catalogue of Microorganisms (GCM) 10K type strain sequencing project: providing services to taxonomists for standard genome sequencing and annotation.</title>
        <authorList>
            <consortium name="The Broad Institute Genomics Platform"/>
            <consortium name="The Broad Institute Genome Sequencing Center for Infectious Disease"/>
            <person name="Wu L."/>
            <person name="Ma J."/>
        </authorList>
    </citation>
    <scope>NUCLEOTIDE SEQUENCE [LARGE SCALE GENOMIC DNA]</scope>
    <source>
        <strain evidence="9">JCM 15974</strain>
    </source>
</reference>
<dbReference type="EMBL" id="BAAAGE010000001">
    <property type="protein sequence ID" value="GAA0713611.1"/>
    <property type="molecule type" value="Genomic_DNA"/>
</dbReference>
<feature type="active site" description="Charge relay system" evidence="5">
    <location>
        <position position="294"/>
    </location>
</feature>
<dbReference type="Pfam" id="PF00082">
    <property type="entry name" value="Peptidase_S8"/>
    <property type="match status" value="1"/>
</dbReference>
<evidence type="ECO:0000313" key="8">
    <source>
        <dbReference type="EMBL" id="GAA0713611.1"/>
    </source>
</evidence>
<dbReference type="InterPro" id="IPR015500">
    <property type="entry name" value="Peptidase_S8_subtilisin-rel"/>
</dbReference>
<dbReference type="RefSeq" id="WP_343910287.1">
    <property type="nucleotide sequence ID" value="NZ_BAAAGE010000001.1"/>
</dbReference>
<dbReference type="Gene3D" id="3.40.50.200">
    <property type="entry name" value="Peptidase S8/S53 domain"/>
    <property type="match status" value="2"/>
</dbReference>
<dbReference type="PANTHER" id="PTHR43399:SF4">
    <property type="entry name" value="CELL WALL-ASSOCIATED PROTEASE"/>
    <property type="match status" value="1"/>
</dbReference>
<organism evidence="8 9">
    <name type="scientific">Aquimarina litoralis</name>
    <dbReference type="NCBI Taxonomy" id="584605"/>
    <lineage>
        <taxon>Bacteria</taxon>
        <taxon>Pseudomonadati</taxon>
        <taxon>Bacteroidota</taxon>
        <taxon>Flavobacteriia</taxon>
        <taxon>Flavobacteriales</taxon>
        <taxon>Flavobacteriaceae</taxon>
        <taxon>Aquimarina</taxon>
    </lineage>
</organism>
<evidence type="ECO:0000256" key="2">
    <source>
        <dbReference type="ARBA" id="ARBA00022670"/>
    </source>
</evidence>
<keyword evidence="3 5" id="KW-0378">Hydrolase</keyword>
<evidence type="ECO:0000256" key="5">
    <source>
        <dbReference type="PROSITE-ProRule" id="PRU01240"/>
    </source>
</evidence>
<keyword evidence="4 5" id="KW-0720">Serine protease</keyword>
<proteinExistence type="inferred from homology"/>
<sequence length="546" mass="62548">MHKYILVLSLLILLASCAQRKEPSGSEIAETDLKGWHLKDLTDDSIPGISLHKAYNELLQNKKSEEVIVAVIDTEMDIQHEDLKNKIWKNKDEIPNNDIDDDQNGYVDDIQGWNFITNKKGDSELFVNYEYTRILKKYNNSFFSKIYSEIPNDQKDIYKLYLKAYKKYQEQMKYAFERKTYIDKHIEDYDYVRDVFKMEFPRGKQEKSKVDSLKNIFKSDDSKKRGFEYLDRLIKYDITKEWIDQYARKAYERLEKLLNLEYNDRKLVGDDLENLADIVYGSPIVNKNIDFLEHATLMAGVIAATRDNNIGIDGIVENVKIMPLSISSMGDEQDKDMALAIRYAADNGAKIINISTGKEFSLHPQWILDAIKWAEQKDVLIVNSSGNNALNLDDPYIDDYPDDVDLNKQEVTDNFIKVGGTSYSFDKNLAYKYSDYGRSNVDIMAPAVKIYTTTSSQQGNYRFSSGTSDACAITSGVAALIRSYYPDLKASEVKEIILRSGTTVNKDVEIEKSKNNTITIPFSELSKTGKIVNAYSALKMAKSFNK</sequence>
<feature type="signal peptide" evidence="6">
    <location>
        <begin position="1"/>
        <end position="20"/>
    </location>
</feature>
<keyword evidence="9" id="KW-1185">Reference proteome</keyword>
<evidence type="ECO:0000259" key="7">
    <source>
        <dbReference type="Pfam" id="PF00082"/>
    </source>
</evidence>
<name>A0ABP3TRM9_9FLAO</name>
<dbReference type="Proteomes" id="UP001501758">
    <property type="component" value="Unassembled WGS sequence"/>
</dbReference>
<feature type="domain" description="Peptidase S8/S53" evidence="7">
    <location>
        <begin position="289"/>
        <end position="503"/>
    </location>
</feature>
<evidence type="ECO:0000313" key="9">
    <source>
        <dbReference type="Proteomes" id="UP001501758"/>
    </source>
</evidence>
<evidence type="ECO:0000256" key="4">
    <source>
        <dbReference type="ARBA" id="ARBA00022825"/>
    </source>
</evidence>
<dbReference type="InterPro" id="IPR036852">
    <property type="entry name" value="Peptidase_S8/S53_dom_sf"/>
</dbReference>
<comment type="similarity">
    <text evidence="1 5">Belongs to the peptidase S8 family.</text>
</comment>
<dbReference type="PRINTS" id="PR00723">
    <property type="entry name" value="SUBTILISIN"/>
</dbReference>
<protein>
    <submittedName>
        <fullName evidence="8">S8 family peptidase</fullName>
    </submittedName>
</protein>
<comment type="caution">
    <text evidence="8">The sequence shown here is derived from an EMBL/GenBank/DDBJ whole genome shotgun (WGS) entry which is preliminary data.</text>
</comment>
<feature type="active site" description="Charge relay system" evidence="5">
    <location>
        <position position="468"/>
    </location>
</feature>
<feature type="chain" id="PRO_5045276418" evidence="6">
    <location>
        <begin position="21"/>
        <end position="546"/>
    </location>
</feature>
<evidence type="ECO:0000256" key="3">
    <source>
        <dbReference type="ARBA" id="ARBA00022801"/>
    </source>
</evidence>
<dbReference type="SUPFAM" id="SSF52743">
    <property type="entry name" value="Subtilisin-like"/>
    <property type="match status" value="1"/>
</dbReference>
<dbReference type="PROSITE" id="PS51257">
    <property type="entry name" value="PROKAR_LIPOPROTEIN"/>
    <property type="match status" value="1"/>
</dbReference>
<dbReference type="InterPro" id="IPR051048">
    <property type="entry name" value="Peptidase_S8/S53_subtilisin"/>
</dbReference>
<accession>A0ABP3TRM9</accession>
<gene>
    <name evidence="8" type="ORF">GCM10009430_05590</name>
</gene>
<keyword evidence="2 5" id="KW-0645">Protease</keyword>
<evidence type="ECO:0000256" key="1">
    <source>
        <dbReference type="ARBA" id="ARBA00011073"/>
    </source>
</evidence>
<dbReference type="PANTHER" id="PTHR43399">
    <property type="entry name" value="SUBTILISIN-RELATED"/>
    <property type="match status" value="1"/>
</dbReference>